<dbReference type="RefSeq" id="WP_160906932.1">
    <property type="nucleotide sequence ID" value="NZ_WVHS01000002.1"/>
</dbReference>
<dbReference type="SUPFAM" id="SSF55874">
    <property type="entry name" value="ATPase domain of HSP90 chaperone/DNA topoisomerase II/histidine kinase"/>
    <property type="match status" value="1"/>
</dbReference>
<gene>
    <name evidence="3" type="ORF">GS398_11680</name>
</gene>
<protein>
    <submittedName>
        <fullName evidence="3">Histidine kinase</fullName>
    </submittedName>
</protein>
<dbReference type="InterPro" id="IPR010559">
    <property type="entry name" value="Sig_transdc_His_kin_internal"/>
</dbReference>
<keyword evidence="3" id="KW-0808">Transferase</keyword>
<dbReference type="Proteomes" id="UP000451233">
    <property type="component" value="Unassembled WGS sequence"/>
</dbReference>
<feature type="domain" description="Signal transduction histidine kinase internal region" evidence="2">
    <location>
        <begin position="162"/>
        <end position="237"/>
    </location>
</feature>
<evidence type="ECO:0000313" key="4">
    <source>
        <dbReference type="Proteomes" id="UP000451233"/>
    </source>
</evidence>
<keyword evidence="3" id="KW-0418">Kinase</keyword>
<accession>A0A7K1XYR4</accession>
<dbReference type="PANTHER" id="PTHR34220">
    <property type="entry name" value="SENSOR HISTIDINE KINASE YPDA"/>
    <property type="match status" value="1"/>
</dbReference>
<sequence length="349" mass="40876">MKPRLLLLSLCFLLFYLFTDMNWQIGNYLAGNDIYRFLKSWRGLAVEVSNFLPFLLDNLLSYGLFFVLYYRRRLKVAAITGYLLVTIPVMICGRYLIQETLFYSLFGYHNYGEHMRVPARYFMDNIYFAIYYSMFGIVFFFLQLSSYNQRRQQELVLQNRNAELSFLRSQINPHFLFNSLNNVYTLVYQGSPNALPSISTLSELLRYMLYEKAELVPLQKEVQFLRNYIDLQLMRYNFEPALAVTTGIPADLPLKIAPLTLIPFVENAFKHGDLKDASFPLTISIAVNEGRLFFEVINKKGRHQKDETGGIGLDNVRKRLTLIYGERRQLTIDDQDLLFSVQLNIQLHE</sequence>
<keyword evidence="1" id="KW-0472">Membrane</keyword>
<feature type="transmembrane region" description="Helical" evidence="1">
    <location>
        <begin position="126"/>
        <end position="144"/>
    </location>
</feature>
<proteinExistence type="predicted"/>
<dbReference type="Gene3D" id="3.30.565.10">
    <property type="entry name" value="Histidine kinase-like ATPase, C-terminal domain"/>
    <property type="match status" value="1"/>
</dbReference>
<dbReference type="InterPro" id="IPR036890">
    <property type="entry name" value="HATPase_C_sf"/>
</dbReference>
<keyword evidence="4" id="KW-1185">Reference proteome</keyword>
<comment type="caution">
    <text evidence="3">The sequence shown here is derived from an EMBL/GenBank/DDBJ whole genome shotgun (WGS) entry which is preliminary data.</text>
</comment>
<dbReference type="InterPro" id="IPR050640">
    <property type="entry name" value="Bact_2-comp_sensor_kinase"/>
</dbReference>
<reference evidence="3 4" key="1">
    <citation type="submission" date="2019-11" db="EMBL/GenBank/DDBJ databases">
        <title>Pedobacter sp. HMF7056 Genome sequencing and assembly.</title>
        <authorList>
            <person name="Kang H."/>
            <person name="Kim H."/>
            <person name="Joh K."/>
        </authorList>
    </citation>
    <scope>NUCLEOTIDE SEQUENCE [LARGE SCALE GENOMIC DNA]</scope>
    <source>
        <strain evidence="3 4">HMF7056</strain>
    </source>
</reference>
<keyword evidence="1" id="KW-1133">Transmembrane helix</keyword>
<feature type="transmembrane region" description="Helical" evidence="1">
    <location>
        <begin position="82"/>
        <end position="106"/>
    </location>
</feature>
<evidence type="ECO:0000256" key="1">
    <source>
        <dbReference type="SAM" id="Phobius"/>
    </source>
</evidence>
<dbReference type="EMBL" id="WVHS01000002">
    <property type="protein sequence ID" value="MXV15968.1"/>
    <property type="molecule type" value="Genomic_DNA"/>
</dbReference>
<dbReference type="AlphaFoldDB" id="A0A7K1XYR4"/>
<name>A0A7K1XYR4_9SPHI</name>
<organism evidence="3 4">
    <name type="scientific">Hufsiella ginkgonis</name>
    <dbReference type="NCBI Taxonomy" id="2695274"/>
    <lineage>
        <taxon>Bacteria</taxon>
        <taxon>Pseudomonadati</taxon>
        <taxon>Bacteroidota</taxon>
        <taxon>Sphingobacteriia</taxon>
        <taxon>Sphingobacteriales</taxon>
        <taxon>Sphingobacteriaceae</taxon>
        <taxon>Hufsiella</taxon>
    </lineage>
</organism>
<evidence type="ECO:0000313" key="3">
    <source>
        <dbReference type="EMBL" id="MXV15968.1"/>
    </source>
</evidence>
<dbReference type="Pfam" id="PF06580">
    <property type="entry name" value="His_kinase"/>
    <property type="match status" value="1"/>
</dbReference>
<feature type="transmembrane region" description="Helical" evidence="1">
    <location>
        <begin position="51"/>
        <end position="70"/>
    </location>
</feature>
<dbReference type="GO" id="GO:0000155">
    <property type="term" value="F:phosphorelay sensor kinase activity"/>
    <property type="evidence" value="ECO:0007669"/>
    <property type="project" value="InterPro"/>
</dbReference>
<evidence type="ECO:0000259" key="2">
    <source>
        <dbReference type="Pfam" id="PF06580"/>
    </source>
</evidence>
<dbReference type="PANTHER" id="PTHR34220:SF7">
    <property type="entry name" value="SENSOR HISTIDINE KINASE YPDA"/>
    <property type="match status" value="1"/>
</dbReference>
<dbReference type="GO" id="GO:0016020">
    <property type="term" value="C:membrane"/>
    <property type="evidence" value="ECO:0007669"/>
    <property type="project" value="InterPro"/>
</dbReference>
<keyword evidence="1" id="KW-0812">Transmembrane</keyword>